<feature type="domain" description="GGDEF" evidence="2">
    <location>
        <begin position="426"/>
        <end position="557"/>
    </location>
</feature>
<keyword evidence="1" id="KW-1133">Transmembrane helix</keyword>
<reference evidence="6" key="3">
    <citation type="submission" date="2016-11" db="EMBL/GenBank/DDBJ databases">
        <authorList>
            <person name="Jaros S."/>
            <person name="Januszkiewicz K."/>
            <person name="Wedrychowicz H."/>
        </authorList>
    </citation>
    <scope>NUCLEOTIDE SEQUENCE [LARGE SCALE GENOMIC DNA]</scope>
    <source>
        <strain evidence="6">DSM 1682</strain>
    </source>
</reference>
<reference evidence="3 5" key="1">
    <citation type="journal article" date="2016" name="Genome Announc.">
        <title>Complete Genome Sequence of the Amino Acid-Fermenting Clostridium propionicum X2 (DSM 1682).</title>
        <authorList>
            <person name="Poehlein A."/>
            <person name="Schlien K."/>
            <person name="Chowdhury N.P."/>
            <person name="Gottschalk G."/>
            <person name="Buckel W."/>
            <person name="Daniel R."/>
        </authorList>
    </citation>
    <scope>NUCLEOTIDE SEQUENCE [LARGE SCALE GENOMIC DNA]</scope>
    <source>
        <strain evidence="3 5">X2</strain>
    </source>
</reference>
<keyword evidence="1" id="KW-0472">Membrane</keyword>
<reference evidence="5" key="2">
    <citation type="submission" date="2016-01" db="EMBL/GenBank/DDBJ databases">
        <authorList>
            <person name="Poehlein A."/>
            <person name="Schlien K."/>
            <person name="Gottschalk G."/>
            <person name="Buckel W."/>
            <person name="Daniel R."/>
        </authorList>
    </citation>
    <scope>NUCLEOTIDE SEQUENCE [LARGE SCALE GENOMIC DNA]</scope>
    <source>
        <strain evidence="5">X2</strain>
    </source>
</reference>
<evidence type="ECO:0000313" key="5">
    <source>
        <dbReference type="Proteomes" id="UP000068026"/>
    </source>
</evidence>
<dbReference type="GO" id="GO:1902201">
    <property type="term" value="P:negative regulation of bacterial-type flagellum-dependent cell motility"/>
    <property type="evidence" value="ECO:0007669"/>
    <property type="project" value="TreeGrafter"/>
</dbReference>
<organism evidence="4 6">
    <name type="scientific">Anaerotignum propionicum DSM 1682</name>
    <dbReference type="NCBI Taxonomy" id="991789"/>
    <lineage>
        <taxon>Bacteria</taxon>
        <taxon>Bacillati</taxon>
        <taxon>Bacillota</taxon>
        <taxon>Clostridia</taxon>
        <taxon>Lachnospirales</taxon>
        <taxon>Anaerotignaceae</taxon>
        <taxon>Anaerotignum</taxon>
    </lineage>
</organism>
<dbReference type="CDD" id="cd01949">
    <property type="entry name" value="GGDEF"/>
    <property type="match status" value="1"/>
</dbReference>
<dbReference type="InterPro" id="IPR050469">
    <property type="entry name" value="Diguanylate_Cyclase"/>
</dbReference>
<dbReference type="EMBL" id="CP014223">
    <property type="protein sequence ID" value="AMJ40525.1"/>
    <property type="molecule type" value="Genomic_DNA"/>
</dbReference>
<evidence type="ECO:0000313" key="3">
    <source>
        <dbReference type="EMBL" id="AMJ40525.1"/>
    </source>
</evidence>
<sequence length="562" mass="64496">MKKVILLLFSVAIVLCVFICGISIQFDLRDLSFNQENITYLSKGWQYQTQDDQVREIILPSKIPGDAGKPFQLYRTFQEPVAAGTCLAFRSSHQEVLVTIDDKAIYSFEKPIEILTFPKSPGSAWNIITLPKIRAGQVIKISIHSFYDNYQEKIGEMMLGSKSAILFQIGFDYFPAVFMSILVIIFAVMLILYGVYLFKIRHTTNFLYLGLFAFLLGVWFFAESRFIQFFLGKILLTYQMVFLSIALMPIPGNLFISNALKPKNQHTYDQLAMVSIVNFFLMIIAQALGLVDFYEWMPLSHIIIVLTMILYLHTMAEHIRTGSVGKNRLLFLGFVVFLFFALLNIIYFYISDQFDSALLLRCGTLIALIIVAKGEVDKNLELIKIGMEAAAYKKAAFTDALTQLENRYAFDMYLEEISKEPHEDSMRNAICILDVDGLKFINDSYGHWMGDQLIRNMSECIETVFHDSGRCFRIGGDEFAIILKGEREELKSYLYQLRNEIIDRNINKHSFLSASWGLAFQSDTRGKSIYEAFQLADARMYQDKERKRANKMSTESKEVVSD</sequence>
<feature type="transmembrane region" description="Helical" evidence="1">
    <location>
        <begin position="296"/>
        <end position="316"/>
    </location>
</feature>
<proteinExistence type="predicted"/>
<keyword evidence="5" id="KW-1185">Reference proteome</keyword>
<dbReference type="GO" id="GO:0005886">
    <property type="term" value="C:plasma membrane"/>
    <property type="evidence" value="ECO:0007669"/>
    <property type="project" value="TreeGrafter"/>
</dbReference>
<gene>
    <name evidence="3" type="primary">cph2_1</name>
    <name evidence="3" type="ORF">CPRO_09260</name>
    <name evidence="4" type="ORF">SAMN02745151_00558</name>
</gene>
<dbReference type="Proteomes" id="UP000068026">
    <property type="component" value="Chromosome"/>
</dbReference>
<reference evidence="4" key="4">
    <citation type="submission" date="2016-11" db="EMBL/GenBank/DDBJ databases">
        <authorList>
            <person name="Varghese N."/>
            <person name="Submissions S."/>
        </authorList>
    </citation>
    <scope>NUCLEOTIDE SEQUENCE</scope>
    <source>
        <strain evidence="4">DSM 1682</strain>
    </source>
</reference>
<feature type="transmembrane region" description="Helical" evidence="1">
    <location>
        <begin position="173"/>
        <end position="198"/>
    </location>
</feature>
<evidence type="ECO:0000259" key="2">
    <source>
        <dbReference type="PROSITE" id="PS50887"/>
    </source>
</evidence>
<dbReference type="GO" id="GO:0052621">
    <property type="term" value="F:diguanylate cyclase activity"/>
    <property type="evidence" value="ECO:0007669"/>
    <property type="project" value="TreeGrafter"/>
</dbReference>
<evidence type="ECO:0000313" key="4">
    <source>
        <dbReference type="EMBL" id="SHE39806.1"/>
    </source>
</evidence>
<dbReference type="OrthoDB" id="9804955at2"/>
<dbReference type="NCBIfam" id="TIGR00254">
    <property type="entry name" value="GGDEF"/>
    <property type="match status" value="1"/>
</dbReference>
<dbReference type="InterPro" id="IPR000160">
    <property type="entry name" value="GGDEF_dom"/>
</dbReference>
<dbReference type="InterPro" id="IPR043128">
    <property type="entry name" value="Rev_trsase/Diguanyl_cyclase"/>
</dbReference>
<feature type="transmembrane region" description="Helical" evidence="1">
    <location>
        <begin position="268"/>
        <end position="290"/>
    </location>
</feature>
<dbReference type="PANTHER" id="PTHR45138">
    <property type="entry name" value="REGULATORY COMPONENTS OF SENSORY TRANSDUCTION SYSTEM"/>
    <property type="match status" value="1"/>
</dbReference>
<name>A0A110A788_ANAPI</name>
<dbReference type="Pfam" id="PF00990">
    <property type="entry name" value="GGDEF"/>
    <property type="match status" value="1"/>
</dbReference>
<dbReference type="SUPFAM" id="SSF55073">
    <property type="entry name" value="Nucleotide cyclase"/>
    <property type="match status" value="1"/>
</dbReference>
<feature type="transmembrane region" description="Helical" evidence="1">
    <location>
        <begin position="205"/>
        <end position="222"/>
    </location>
</feature>
<evidence type="ECO:0000313" key="6">
    <source>
        <dbReference type="Proteomes" id="UP000184204"/>
    </source>
</evidence>
<dbReference type="GO" id="GO:0043709">
    <property type="term" value="P:cell adhesion involved in single-species biofilm formation"/>
    <property type="evidence" value="ECO:0007669"/>
    <property type="project" value="TreeGrafter"/>
</dbReference>
<dbReference type="RefSeq" id="WP_066048325.1">
    <property type="nucleotide sequence ID" value="NZ_CP014223.1"/>
</dbReference>
<feature type="transmembrane region" description="Helical" evidence="1">
    <location>
        <begin position="234"/>
        <end position="256"/>
    </location>
</feature>
<dbReference type="Proteomes" id="UP000184204">
    <property type="component" value="Unassembled WGS sequence"/>
</dbReference>
<dbReference type="SMART" id="SM00267">
    <property type="entry name" value="GGDEF"/>
    <property type="match status" value="1"/>
</dbReference>
<dbReference type="InterPro" id="IPR029787">
    <property type="entry name" value="Nucleotide_cyclase"/>
</dbReference>
<dbReference type="PROSITE" id="PS50887">
    <property type="entry name" value="GGDEF"/>
    <property type="match status" value="1"/>
</dbReference>
<keyword evidence="1" id="KW-0812">Transmembrane</keyword>
<dbReference type="KEGG" id="cpro:CPRO_09260"/>
<dbReference type="Gene3D" id="3.30.70.270">
    <property type="match status" value="1"/>
</dbReference>
<dbReference type="PANTHER" id="PTHR45138:SF9">
    <property type="entry name" value="DIGUANYLATE CYCLASE DGCM-RELATED"/>
    <property type="match status" value="1"/>
</dbReference>
<dbReference type="AlphaFoldDB" id="A0A110A788"/>
<protein>
    <submittedName>
        <fullName evidence="4">Diguanylate cyclase (GGDEF) domain-containing protein</fullName>
    </submittedName>
    <submittedName>
        <fullName evidence="3">Phytochrome-like protein cph2</fullName>
    </submittedName>
</protein>
<dbReference type="EMBL" id="FQUA01000002">
    <property type="protein sequence ID" value="SHE39806.1"/>
    <property type="molecule type" value="Genomic_DNA"/>
</dbReference>
<evidence type="ECO:0000256" key="1">
    <source>
        <dbReference type="SAM" id="Phobius"/>
    </source>
</evidence>
<accession>A0A110A788</accession>
<feature type="transmembrane region" description="Helical" evidence="1">
    <location>
        <begin position="328"/>
        <end position="350"/>
    </location>
</feature>